<dbReference type="OrthoDB" id="7855496at2"/>
<dbReference type="Proteomes" id="UP000298781">
    <property type="component" value="Chromosome"/>
</dbReference>
<evidence type="ECO:0000313" key="1">
    <source>
        <dbReference type="EMBL" id="QCI63949.1"/>
    </source>
</evidence>
<organism evidence="1 2">
    <name type="scientific">Phreatobacter stygius</name>
    <dbReference type="NCBI Taxonomy" id="1940610"/>
    <lineage>
        <taxon>Bacteria</taxon>
        <taxon>Pseudomonadati</taxon>
        <taxon>Pseudomonadota</taxon>
        <taxon>Alphaproteobacteria</taxon>
        <taxon>Hyphomicrobiales</taxon>
        <taxon>Phreatobacteraceae</taxon>
        <taxon>Phreatobacter</taxon>
    </lineage>
</organism>
<dbReference type="EMBL" id="CP039690">
    <property type="protein sequence ID" value="QCI63949.1"/>
    <property type="molecule type" value="Genomic_DNA"/>
</dbReference>
<dbReference type="RefSeq" id="WP_136959405.1">
    <property type="nucleotide sequence ID" value="NZ_CP039690.1"/>
</dbReference>
<evidence type="ECO:0000313" key="2">
    <source>
        <dbReference type="Proteomes" id="UP000298781"/>
    </source>
</evidence>
<gene>
    <name evidence="1" type="ORF">E8M01_06630</name>
</gene>
<protein>
    <submittedName>
        <fullName evidence="1">Uncharacterized protein</fullName>
    </submittedName>
</protein>
<proteinExistence type="predicted"/>
<name>A0A4D7ASK9_9HYPH</name>
<dbReference type="KEGG" id="pstg:E8M01_06630"/>
<keyword evidence="2" id="KW-1185">Reference proteome</keyword>
<dbReference type="AlphaFoldDB" id="A0A4D7ASK9"/>
<sequence length="109" mass="12511">MENKVDDRETRTEETYSASWEGITLTITWTPVWAVMNDGAYCVADLEIKSENRAELPITKTGYRSHFVQRDDVEKRGGPVAYAMAWLDHAAKSSEWKARQAKVRQLSLF</sequence>
<accession>A0A4D7ASK9</accession>
<reference evidence="1 2" key="1">
    <citation type="submission" date="2019-04" db="EMBL/GenBank/DDBJ databases">
        <title>Phreatobacter aquaticus sp. nov.</title>
        <authorList>
            <person name="Choi A."/>
        </authorList>
    </citation>
    <scope>NUCLEOTIDE SEQUENCE [LARGE SCALE GENOMIC DNA]</scope>
    <source>
        <strain evidence="1 2">KCTC 52518</strain>
    </source>
</reference>